<keyword evidence="1" id="KW-1133">Transmembrane helix</keyword>
<evidence type="ECO:0000313" key="2">
    <source>
        <dbReference type="EMBL" id="GIG05890.1"/>
    </source>
</evidence>
<accession>A0A8J3L188</accession>
<keyword evidence="3" id="KW-1185">Reference proteome</keyword>
<evidence type="ECO:0008006" key="4">
    <source>
        <dbReference type="Google" id="ProtNLM"/>
    </source>
</evidence>
<evidence type="ECO:0000256" key="1">
    <source>
        <dbReference type="SAM" id="Phobius"/>
    </source>
</evidence>
<comment type="caution">
    <text evidence="2">The sequence shown here is derived from an EMBL/GenBank/DDBJ whole genome shotgun (WGS) entry which is preliminary data.</text>
</comment>
<keyword evidence="1" id="KW-0472">Membrane</keyword>
<reference evidence="2 3" key="1">
    <citation type="submission" date="2021-01" db="EMBL/GenBank/DDBJ databases">
        <title>Whole genome shotgun sequence of Catellatospora coxensis NBRC 107359.</title>
        <authorList>
            <person name="Komaki H."/>
            <person name="Tamura T."/>
        </authorList>
    </citation>
    <scope>NUCLEOTIDE SEQUENCE [LARGE SCALE GENOMIC DNA]</scope>
    <source>
        <strain evidence="2 3">NBRC 107359</strain>
    </source>
</reference>
<feature type="transmembrane region" description="Helical" evidence="1">
    <location>
        <begin position="9"/>
        <end position="27"/>
    </location>
</feature>
<protein>
    <recommendedName>
        <fullName evidence="4">Secreted protein</fullName>
    </recommendedName>
</protein>
<sequence>MTVGKWRRLLPYLVLITAGAITIGYVLNELPAAAPSGAAPVASPSPTPFMHSDGLSDSHDGYLIQPVTMPAKRGKAIPVAFRILGPDGRPLRSYETIQTKQLHLYLVRDDASGYRHLHPELADDTWTTTVDVTDGGAYRFYAEFVPRGKDVLGHPTVLGLPFLITGDTALAPLPAPAATATADGFTLTRLDGVAHLRAGRGELLRIKVSSTTGPPVLEPHLGAMAHLSAFEVRTLGLTHAHAAAHAPDATLAFHVEFANRGEQRLYLEFKVAGQVHRAAFTVFVT</sequence>
<evidence type="ECO:0000313" key="3">
    <source>
        <dbReference type="Proteomes" id="UP000630887"/>
    </source>
</evidence>
<dbReference type="Proteomes" id="UP000630887">
    <property type="component" value="Unassembled WGS sequence"/>
</dbReference>
<dbReference type="RefSeq" id="WP_239167335.1">
    <property type="nucleotide sequence ID" value="NZ_BAAALC010000024.1"/>
</dbReference>
<dbReference type="EMBL" id="BONI01000018">
    <property type="protein sequence ID" value="GIG05890.1"/>
    <property type="molecule type" value="Genomic_DNA"/>
</dbReference>
<dbReference type="AlphaFoldDB" id="A0A8J3L188"/>
<keyword evidence="1" id="KW-0812">Transmembrane</keyword>
<name>A0A8J3L188_9ACTN</name>
<organism evidence="2 3">
    <name type="scientific">Catellatospora coxensis</name>
    <dbReference type="NCBI Taxonomy" id="310354"/>
    <lineage>
        <taxon>Bacteria</taxon>
        <taxon>Bacillati</taxon>
        <taxon>Actinomycetota</taxon>
        <taxon>Actinomycetes</taxon>
        <taxon>Micromonosporales</taxon>
        <taxon>Micromonosporaceae</taxon>
        <taxon>Catellatospora</taxon>
    </lineage>
</organism>
<gene>
    <name evidence="2" type="ORF">Cco03nite_25900</name>
</gene>
<proteinExistence type="predicted"/>